<evidence type="ECO:0000256" key="5">
    <source>
        <dbReference type="ARBA" id="ARBA00022989"/>
    </source>
</evidence>
<dbReference type="AlphaFoldDB" id="A0A834LM82"/>
<feature type="transmembrane region" description="Helical" evidence="8">
    <location>
        <begin position="98"/>
        <end position="115"/>
    </location>
</feature>
<feature type="transmembrane region" description="Helical" evidence="8">
    <location>
        <begin position="383"/>
        <end position="404"/>
    </location>
</feature>
<dbReference type="InterPro" id="IPR001898">
    <property type="entry name" value="SLC13A/DASS"/>
</dbReference>
<dbReference type="OrthoDB" id="1695362at2759"/>
<gene>
    <name evidence="9" type="ORF">RHSIM_Rhsim05G0103900</name>
</gene>
<keyword evidence="10" id="KW-1185">Reference proteome</keyword>
<evidence type="ECO:0000313" key="9">
    <source>
        <dbReference type="EMBL" id="KAF7142226.1"/>
    </source>
</evidence>
<keyword evidence="6 8" id="KW-0472">Membrane</keyword>
<sequence length="565" mass="60371">MESFTLHSPSSTTTPFSHSSRLCSHLRFRPLSLSKLPPHSLLRSPPRSLSSSCPRLSLLSPTPHHKIKPIQAASSSSSPPPPAPPTTQSNLQPQGAKILPLIFSLSVGLILRFLIPKPPELSPQAWQLLAIFLSTVAGLVLSPLPVGAWAFLGLTASILTRTLTFTAAFSAFTNEVIWLIVISFFFARGFVKTGLGDRIATYFVKWLGKSTLGLSYGLTLSEALIAPAMPSTTARAGGIFLPIIKSLSLSAGSKPGDPSAKKLGSYLVLSQFQSAGNSSALFLTGAAQNLLCLKLAEELGVVIVSPWVSWFVAASLPAIISLLATPFVLYKLYPPETKDTPDAPAHAARKLELMGPITRNEWAMVGTMLLAVSLWVFGDALGIASVVAAMLGLSILLLLGVLDWDDCLSEKSAWDTLAWFSVLVGMAGQLTNLGIVSWMSDCVAKSLHSLSLSWPVAFVVLQAAYFLIHYMFASQTGHVGALFSAFLAMHLASGAPGVLAALALAYNTNLFGALTHYSSGQAAVYYGAGYIDLPDLFRMGFVMALVNAIIWGTVGTFWWKFLGLY</sequence>
<evidence type="ECO:0000256" key="4">
    <source>
        <dbReference type="ARBA" id="ARBA00022780"/>
    </source>
</evidence>
<proteinExistence type="inferred from homology"/>
<dbReference type="GO" id="GO:0009706">
    <property type="term" value="C:chloroplast inner membrane"/>
    <property type="evidence" value="ECO:0007669"/>
    <property type="project" value="UniProtKB-SubCell"/>
</dbReference>
<keyword evidence="4" id="KW-0934">Plastid</keyword>
<feature type="transmembrane region" description="Helical" evidence="8">
    <location>
        <begin position="163"/>
        <end position="187"/>
    </location>
</feature>
<dbReference type="EMBL" id="WJXA01000005">
    <property type="protein sequence ID" value="KAF7142226.1"/>
    <property type="molecule type" value="Genomic_DNA"/>
</dbReference>
<dbReference type="NCBIfam" id="TIGR00785">
    <property type="entry name" value="dass"/>
    <property type="match status" value="1"/>
</dbReference>
<feature type="transmembrane region" description="Helical" evidence="8">
    <location>
        <begin position="479"/>
        <end position="506"/>
    </location>
</feature>
<keyword evidence="4" id="KW-1001">Plastid inner membrane</keyword>
<dbReference type="InterPro" id="IPR030676">
    <property type="entry name" value="CitT-rel"/>
</dbReference>
<keyword evidence="3 8" id="KW-0812">Transmembrane</keyword>
<feature type="transmembrane region" description="Helical" evidence="8">
    <location>
        <begin position="307"/>
        <end position="330"/>
    </location>
</feature>
<organism evidence="9 10">
    <name type="scientific">Rhododendron simsii</name>
    <name type="common">Sims's rhododendron</name>
    <dbReference type="NCBI Taxonomy" id="118357"/>
    <lineage>
        <taxon>Eukaryota</taxon>
        <taxon>Viridiplantae</taxon>
        <taxon>Streptophyta</taxon>
        <taxon>Embryophyta</taxon>
        <taxon>Tracheophyta</taxon>
        <taxon>Spermatophyta</taxon>
        <taxon>Magnoliopsida</taxon>
        <taxon>eudicotyledons</taxon>
        <taxon>Gunneridae</taxon>
        <taxon>Pentapetalae</taxon>
        <taxon>asterids</taxon>
        <taxon>Ericales</taxon>
        <taxon>Ericaceae</taxon>
        <taxon>Ericoideae</taxon>
        <taxon>Rhodoreae</taxon>
        <taxon>Rhododendron</taxon>
    </lineage>
</organism>
<dbReference type="Pfam" id="PF00939">
    <property type="entry name" value="Na_sulph_symp"/>
    <property type="match status" value="1"/>
</dbReference>
<evidence type="ECO:0000256" key="3">
    <source>
        <dbReference type="ARBA" id="ARBA00022692"/>
    </source>
</evidence>
<reference evidence="9" key="1">
    <citation type="submission" date="2019-11" db="EMBL/GenBank/DDBJ databases">
        <authorList>
            <person name="Liu Y."/>
            <person name="Hou J."/>
            <person name="Li T.-Q."/>
            <person name="Guan C.-H."/>
            <person name="Wu X."/>
            <person name="Wu H.-Z."/>
            <person name="Ling F."/>
            <person name="Zhang R."/>
            <person name="Shi X.-G."/>
            <person name="Ren J.-P."/>
            <person name="Chen E.-F."/>
            <person name="Sun J.-M."/>
        </authorList>
    </citation>
    <scope>NUCLEOTIDE SEQUENCE</scope>
    <source>
        <strain evidence="9">Adult_tree_wgs_1</strain>
        <tissue evidence="9">Leaves</tissue>
    </source>
</reference>
<evidence type="ECO:0000256" key="8">
    <source>
        <dbReference type="SAM" id="Phobius"/>
    </source>
</evidence>
<evidence type="ECO:0000256" key="7">
    <source>
        <dbReference type="SAM" id="MobiDB-lite"/>
    </source>
</evidence>
<dbReference type="GO" id="GO:0015140">
    <property type="term" value="F:malate transmembrane transporter activity"/>
    <property type="evidence" value="ECO:0007669"/>
    <property type="project" value="UniProtKB-ARBA"/>
</dbReference>
<comment type="similarity">
    <text evidence="2">Belongs to the SLC13A/DASS transporter (TC 2.A.47) family. DIT1 subfamily.</text>
</comment>
<feature type="transmembrane region" description="Helical" evidence="8">
    <location>
        <begin position="452"/>
        <end position="472"/>
    </location>
</feature>
<keyword evidence="5 8" id="KW-1133">Transmembrane helix</keyword>
<evidence type="ECO:0000256" key="6">
    <source>
        <dbReference type="ARBA" id="ARBA00023136"/>
    </source>
</evidence>
<comment type="subcellular location">
    <subcellularLocation>
        <location evidence="1">Plastid</location>
        <location evidence="1">Chloroplast inner membrane</location>
        <topology evidence="1">Multi-pass membrane protein</topology>
    </subcellularLocation>
</comment>
<evidence type="ECO:0000256" key="1">
    <source>
        <dbReference type="ARBA" id="ARBA00004478"/>
    </source>
</evidence>
<feature type="transmembrane region" description="Helical" evidence="8">
    <location>
        <begin position="536"/>
        <end position="559"/>
    </location>
</feature>
<dbReference type="Proteomes" id="UP000626092">
    <property type="component" value="Unassembled WGS sequence"/>
</dbReference>
<accession>A0A834LM82</accession>
<evidence type="ECO:0008006" key="11">
    <source>
        <dbReference type="Google" id="ProtNLM"/>
    </source>
</evidence>
<feature type="transmembrane region" description="Helical" evidence="8">
    <location>
        <begin position="416"/>
        <end position="440"/>
    </location>
</feature>
<comment type="caution">
    <text evidence="9">The sequence shown here is derived from an EMBL/GenBank/DDBJ whole genome shotgun (WGS) entry which is preliminary data.</text>
</comment>
<name>A0A834LM82_RHOSS</name>
<feature type="transmembrane region" description="Helical" evidence="8">
    <location>
        <begin position="127"/>
        <end position="151"/>
    </location>
</feature>
<evidence type="ECO:0000256" key="2">
    <source>
        <dbReference type="ARBA" id="ARBA00007349"/>
    </source>
</evidence>
<feature type="region of interest" description="Disordered" evidence="7">
    <location>
        <begin position="69"/>
        <end position="91"/>
    </location>
</feature>
<dbReference type="PANTHER" id="PTHR42826">
    <property type="entry name" value="DICARBOXYLATE TRANSPORTER 2.1, CHLOROPLASTIC"/>
    <property type="match status" value="1"/>
</dbReference>
<evidence type="ECO:0000313" key="10">
    <source>
        <dbReference type="Proteomes" id="UP000626092"/>
    </source>
</evidence>
<protein>
    <recommendedName>
        <fullName evidence="11">Dicarboxylate transporter 2.1, chloroplastic</fullName>
    </recommendedName>
</protein>